<feature type="domain" description="NADPH-dependent FMN reductase-like" evidence="1">
    <location>
        <begin position="1"/>
        <end position="147"/>
    </location>
</feature>
<keyword evidence="3" id="KW-1185">Reference proteome</keyword>
<dbReference type="PANTHER" id="PTHR30543">
    <property type="entry name" value="CHROMATE REDUCTASE"/>
    <property type="match status" value="1"/>
</dbReference>
<reference evidence="2 3" key="1">
    <citation type="journal article" date="2017" name="G3 (Bethesda)">
        <title>First Draft Genome Sequence of the Pathogenic Fungus Lomentospora prolificans (Formerly Scedosporium prolificans).</title>
        <authorList>
            <person name="Luo R."/>
            <person name="Zimin A."/>
            <person name="Workman R."/>
            <person name="Fan Y."/>
            <person name="Pertea G."/>
            <person name="Grossman N."/>
            <person name="Wear M.P."/>
            <person name="Jia B."/>
            <person name="Miller H."/>
            <person name="Casadevall A."/>
            <person name="Timp W."/>
            <person name="Zhang S.X."/>
            <person name="Salzberg S.L."/>
        </authorList>
    </citation>
    <scope>NUCLEOTIDE SEQUENCE [LARGE SCALE GENOMIC DNA]</scope>
    <source>
        <strain evidence="2 3">JHH-5317</strain>
    </source>
</reference>
<dbReference type="GO" id="GO:0016491">
    <property type="term" value="F:oxidoreductase activity"/>
    <property type="evidence" value="ECO:0007669"/>
    <property type="project" value="InterPro"/>
</dbReference>
<dbReference type="Gene3D" id="3.40.50.360">
    <property type="match status" value="1"/>
</dbReference>
<dbReference type="InterPro" id="IPR029039">
    <property type="entry name" value="Flavoprotein-like_sf"/>
</dbReference>
<proteinExistence type="predicted"/>
<dbReference type="InParanoid" id="A0A2N3MZC4"/>
<dbReference type="InterPro" id="IPR050712">
    <property type="entry name" value="NAD(P)H-dep_reductase"/>
</dbReference>
<dbReference type="GO" id="GO:0010181">
    <property type="term" value="F:FMN binding"/>
    <property type="evidence" value="ECO:0007669"/>
    <property type="project" value="TreeGrafter"/>
</dbReference>
<protein>
    <recommendedName>
        <fullName evidence="1">NADPH-dependent FMN reductase-like domain-containing protein</fullName>
    </recommendedName>
</protein>
<evidence type="ECO:0000313" key="3">
    <source>
        <dbReference type="Proteomes" id="UP000233524"/>
    </source>
</evidence>
<accession>A0A2N3MZC4</accession>
<organism evidence="2 3">
    <name type="scientific">Lomentospora prolificans</name>
    <dbReference type="NCBI Taxonomy" id="41688"/>
    <lineage>
        <taxon>Eukaryota</taxon>
        <taxon>Fungi</taxon>
        <taxon>Dikarya</taxon>
        <taxon>Ascomycota</taxon>
        <taxon>Pezizomycotina</taxon>
        <taxon>Sordariomycetes</taxon>
        <taxon>Hypocreomycetidae</taxon>
        <taxon>Microascales</taxon>
        <taxon>Microascaceae</taxon>
        <taxon>Lomentospora</taxon>
    </lineage>
</organism>
<dbReference type="EMBL" id="NLAX01001588">
    <property type="protein sequence ID" value="PKS05515.1"/>
    <property type="molecule type" value="Genomic_DNA"/>
</dbReference>
<dbReference type="AlphaFoldDB" id="A0A2N3MZC4"/>
<dbReference type="STRING" id="41688.A0A2N3MZC4"/>
<dbReference type="Pfam" id="PF03358">
    <property type="entry name" value="FMN_red"/>
    <property type="match status" value="1"/>
</dbReference>
<sequence length="203" mass="22208">MEFAIIIGSTRPNRVGPLIAKWVLALLEADPKLQHHTFSIVDLASFRLPAFSEPTHPMMIQDLDQFTNEASRAWNKEIAKYEGYIIISPEYHSGIPGALKNAIDLLYHAWTGKPAMMVTYGIFGGVQANSQLRQVLGVGCRMKIAGGGAKLAFPGRDEEKNNTSPALFQAMAGAISAETLESWGKEAEDVVAGCHELLRLREA</sequence>
<dbReference type="OrthoDB" id="68575at2759"/>
<evidence type="ECO:0000259" key="1">
    <source>
        <dbReference type="Pfam" id="PF03358"/>
    </source>
</evidence>
<dbReference type="PANTHER" id="PTHR30543:SF21">
    <property type="entry name" value="NAD(P)H-DEPENDENT FMN REDUCTASE LOT6"/>
    <property type="match status" value="1"/>
</dbReference>
<gene>
    <name evidence="2" type="ORF">jhhlp_008205</name>
</gene>
<comment type="caution">
    <text evidence="2">The sequence shown here is derived from an EMBL/GenBank/DDBJ whole genome shotgun (WGS) entry which is preliminary data.</text>
</comment>
<dbReference type="InterPro" id="IPR005025">
    <property type="entry name" value="FMN_Rdtase-like_dom"/>
</dbReference>
<evidence type="ECO:0000313" key="2">
    <source>
        <dbReference type="EMBL" id="PKS05515.1"/>
    </source>
</evidence>
<dbReference type="VEuPathDB" id="FungiDB:jhhlp_008205"/>
<dbReference type="GO" id="GO:0005829">
    <property type="term" value="C:cytosol"/>
    <property type="evidence" value="ECO:0007669"/>
    <property type="project" value="TreeGrafter"/>
</dbReference>
<dbReference type="SUPFAM" id="SSF52218">
    <property type="entry name" value="Flavoproteins"/>
    <property type="match status" value="1"/>
</dbReference>
<dbReference type="FunCoup" id="A0A2N3MZC4">
    <property type="interactions" value="16"/>
</dbReference>
<dbReference type="Proteomes" id="UP000233524">
    <property type="component" value="Unassembled WGS sequence"/>
</dbReference>
<name>A0A2N3MZC4_9PEZI</name>